<feature type="compositionally biased region" description="Low complexity" evidence="2">
    <location>
        <begin position="185"/>
        <end position="201"/>
    </location>
</feature>
<evidence type="ECO:0000259" key="3">
    <source>
        <dbReference type="PROSITE" id="PS51826"/>
    </source>
</evidence>
<comment type="similarity">
    <text evidence="1">Belongs to the 2-oxoacid dehydrogenase family.</text>
</comment>
<dbReference type="InterPro" id="IPR001078">
    <property type="entry name" value="2-oxoacid_DH_actylTfrase"/>
</dbReference>
<evidence type="ECO:0000256" key="1">
    <source>
        <dbReference type="ARBA" id="ARBA00007317"/>
    </source>
</evidence>
<dbReference type="InterPro" id="IPR023213">
    <property type="entry name" value="CAT-like_dom_sf"/>
</dbReference>
<dbReference type="Gene3D" id="4.10.320.10">
    <property type="entry name" value="E3-binding domain"/>
    <property type="match status" value="1"/>
</dbReference>
<keyword evidence="5" id="KW-1185">Reference proteome</keyword>
<keyword evidence="4" id="KW-0670">Pyruvate</keyword>
<dbReference type="InterPro" id="IPR036625">
    <property type="entry name" value="E3-bd_dom_sf"/>
</dbReference>
<feature type="region of interest" description="Disordered" evidence="2">
    <location>
        <begin position="398"/>
        <end position="426"/>
    </location>
</feature>
<dbReference type="PROSITE" id="PS51826">
    <property type="entry name" value="PSBD"/>
    <property type="match status" value="1"/>
</dbReference>
<accession>A0ABR3KGD2</accession>
<dbReference type="Gene3D" id="3.30.559.10">
    <property type="entry name" value="Chloramphenicol acetyltransferase-like domain"/>
    <property type="match status" value="1"/>
</dbReference>
<proteinExistence type="inferred from homology"/>
<dbReference type="PANTHER" id="PTHR23151">
    <property type="entry name" value="DIHYDROLIPOAMIDE ACETYL/SUCCINYL-TRANSFERASE-RELATED"/>
    <property type="match status" value="1"/>
</dbReference>
<gene>
    <name evidence="4" type="ORF">TSPI_04155</name>
</gene>
<dbReference type="SUPFAM" id="SSF52777">
    <property type="entry name" value="CoA-dependent acyltransferases"/>
    <property type="match status" value="1"/>
</dbReference>
<dbReference type="PANTHER" id="PTHR23151:SF90">
    <property type="entry name" value="DIHYDROLIPOYLLYSINE-RESIDUE ACETYLTRANSFERASE COMPONENT OF PYRUVATE DEHYDROGENASE COMPLEX, MITOCHONDRIAL-RELATED"/>
    <property type="match status" value="1"/>
</dbReference>
<feature type="region of interest" description="Disordered" evidence="2">
    <location>
        <begin position="185"/>
        <end position="227"/>
    </location>
</feature>
<feature type="domain" description="Peripheral subunit-binding (PSBD)" evidence="3">
    <location>
        <begin position="513"/>
        <end position="550"/>
    </location>
</feature>
<evidence type="ECO:0000313" key="4">
    <source>
        <dbReference type="EMBL" id="KAL1235287.1"/>
    </source>
</evidence>
<dbReference type="EMBL" id="JBEUSY010000377">
    <property type="protein sequence ID" value="KAL1235287.1"/>
    <property type="molecule type" value="Genomic_DNA"/>
</dbReference>
<dbReference type="SUPFAM" id="SSF47005">
    <property type="entry name" value="Peripheral subunit-binding domain of 2-oxo acid dehydrogenase complex"/>
    <property type="match status" value="1"/>
</dbReference>
<evidence type="ECO:0000256" key="2">
    <source>
        <dbReference type="SAM" id="MobiDB-lite"/>
    </source>
</evidence>
<comment type="caution">
    <text evidence="4">The sequence shown here is derived from an EMBL/GenBank/DDBJ whole genome shotgun (WGS) entry which is preliminary data.</text>
</comment>
<dbReference type="Pfam" id="PF00198">
    <property type="entry name" value="2-oxoacid_dh"/>
    <property type="match status" value="1"/>
</dbReference>
<organism evidence="4 5">
    <name type="scientific">Trichinella spiralis</name>
    <name type="common">Trichina worm</name>
    <dbReference type="NCBI Taxonomy" id="6334"/>
    <lineage>
        <taxon>Eukaryota</taxon>
        <taxon>Metazoa</taxon>
        <taxon>Ecdysozoa</taxon>
        <taxon>Nematoda</taxon>
        <taxon>Enoplea</taxon>
        <taxon>Dorylaimia</taxon>
        <taxon>Trichinellida</taxon>
        <taxon>Trichinellidae</taxon>
        <taxon>Trichinella</taxon>
    </lineage>
</organism>
<feature type="compositionally biased region" description="Polar residues" evidence="2">
    <location>
        <begin position="207"/>
        <end position="219"/>
    </location>
</feature>
<dbReference type="InterPro" id="IPR045257">
    <property type="entry name" value="E2/Pdx1"/>
</dbReference>
<dbReference type="Proteomes" id="UP001558632">
    <property type="component" value="Unassembled WGS sequence"/>
</dbReference>
<sequence>MINQMVNKCDAVSIKSNELSPPTAEARIIRALKFVPLEADKLGGLGQIVFTRPSTTAVLCRDSMNNTHNNDCNNEKRRFDSTDLGRFASQSAPSSPKRQVFAVPASIPASGNNSPRRVHRYSGGTFSITESDGRQRLRLCPSPPSYVSVSTPETSALKALIEQSRYRRSGETKFQANTAYDITTSTGVSSSSSSLTASQSKSKSKRNATNSLEKVSPDLTTKDVSFRPNITPRMNNIATQTVPVTVSAFDPSSTSCNHNNTSNIVNRSAGISVMNNPISQHLTTNGQVPFNGSFVPFIDSRHLTHLAAHSLMNTTSQASTGFNPLNLWYPARTLGINNNCTSNNQGVTATVGSFLPFPNIAVLEKNTCNSTTVAVSSTSSSAVTAATDTNTTTVTTTATADTNRNNNAANANDNNNNDDGSVSDDVAVNSGNLQSKFTLRDVMLGDEENPIATAASYASSLSRFVHIDQLQCSLKQKSEEISSNVICFAKRQLSAYGKMLASLTKSNIPAFRLTGPAARLLLLEYHLDPLEVKSTGPRNALLKCDVLQYIASHKLSKVPADRGPSAAVQPEVKFSKRLSRSFTDMPIVQLMKEAADQYSIQNIQFLIHFAPSIFSFVIRACLLALKKVPEVNVLASGDDVFTSPSVNIGINVISNDLFKMVVIRDANLMSAHEINLKRKELEEKVHSGTLIDDDCQHPTFSIINLADMHVTKCAEVLLPPQCALLSYGEVYQTVSDENVRCYRVRATLSYNNAVIRDEAALEWLNSFGNFLQHPILLI</sequence>
<evidence type="ECO:0000313" key="5">
    <source>
        <dbReference type="Proteomes" id="UP001558632"/>
    </source>
</evidence>
<protein>
    <submittedName>
        <fullName evidence="4">Pyruvate dehydrogenase protein X component</fullName>
    </submittedName>
</protein>
<name>A0ABR3KGD2_TRISP</name>
<reference evidence="4 5" key="1">
    <citation type="submission" date="2024-07" db="EMBL/GenBank/DDBJ databases">
        <title>Enhanced genomic and transcriptomic resources for Trichinella pseudospiralis and T. spiralis underpin the discovery of pronounced molecular differences between stages and species.</title>
        <authorList>
            <person name="Pasi K.K."/>
            <person name="La Rosa G."/>
            <person name="Gomez-Morales M.A."/>
            <person name="Tosini F."/>
            <person name="Sumanam S."/>
            <person name="Young N.D."/>
            <person name="Chang B.C."/>
            <person name="Robin G.B."/>
        </authorList>
    </citation>
    <scope>NUCLEOTIDE SEQUENCE [LARGE SCALE GENOMIC DNA]</scope>
    <source>
        <strain evidence="4">ISS534</strain>
    </source>
</reference>
<dbReference type="InterPro" id="IPR004167">
    <property type="entry name" value="PSBD"/>
</dbReference>